<protein>
    <submittedName>
        <fullName evidence="3">tRNA threonylcarbamoyl adenosine modification protein YeaZ</fullName>
    </submittedName>
</protein>
<dbReference type="InterPro" id="IPR022496">
    <property type="entry name" value="T6A_TsaB"/>
</dbReference>
<organism evidence="3 4">
    <name type="scientific">Palleronia aestuarii</name>
    <dbReference type="NCBI Taxonomy" id="568105"/>
    <lineage>
        <taxon>Bacteria</taxon>
        <taxon>Pseudomonadati</taxon>
        <taxon>Pseudomonadota</taxon>
        <taxon>Alphaproteobacteria</taxon>
        <taxon>Rhodobacterales</taxon>
        <taxon>Roseobacteraceae</taxon>
        <taxon>Palleronia</taxon>
    </lineage>
</organism>
<dbReference type="Gene3D" id="3.30.420.40">
    <property type="match status" value="1"/>
</dbReference>
<dbReference type="Pfam" id="PF00814">
    <property type="entry name" value="TsaD"/>
    <property type="match status" value="1"/>
</dbReference>
<dbReference type="NCBIfam" id="TIGR03725">
    <property type="entry name" value="T6A_YeaZ"/>
    <property type="match status" value="1"/>
</dbReference>
<evidence type="ECO:0000259" key="2">
    <source>
        <dbReference type="Pfam" id="PF00814"/>
    </source>
</evidence>
<name>A0A2W7P4P3_9RHOB</name>
<dbReference type="GO" id="GO:0002949">
    <property type="term" value="P:tRNA threonylcarbamoyladenosine modification"/>
    <property type="evidence" value="ECO:0007669"/>
    <property type="project" value="InterPro"/>
</dbReference>
<dbReference type="InterPro" id="IPR000905">
    <property type="entry name" value="Gcp-like_dom"/>
</dbReference>
<gene>
    <name evidence="3" type="ORF">LX81_01012</name>
</gene>
<dbReference type="SUPFAM" id="SSF53067">
    <property type="entry name" value="Actin-like ATPase domain"/>
    <property type="match status" value="1"/>
</dbReference>
<accession>A0A2W7P4P3</accession>
<dbReference type="AlphaFoldDB" id="A0A2W7P4P3"/>
<dbReference type="RefSeq" id="WP_111536190.1">
    <property type="nucleotide sequence ID" value="NZ_QKZL01000003.1"/>
</dbReference>
<dbReference type="Proteomes" id="UP000248916">
    <property type="component" value="Unassembled WGS sequence"/>
</dbReference>
<evidence type="ECO:0000256" key="1">
    <source>
        <dbReference type="SAM" id="MobiDB-lite"/>
    </source>
</evidence>
<dbReference type="EMBL" id="QKZL01000003">
    <property type="protein sequence ID" value="PZX18382.1"/>
    <property type="molecule type" value="Genomic_DNA"/>
</dbReference>
<proteinExistence type="predicted"/>
<feature type="domain" description="Gcp-like" evidence="2">
    <location>
        <begin position="34"/>
        <end position="124"/>
    </location>
</feature>
<reference evidence="3 4" key="1">
    <citation type="submission" date="2018-06" db="EMBL/GenBank/DDBJ databases">
        <title>Genomic Encyclopedia of Archaeal and Bacterial Type Strains, Phase II (KMG-II): from individual species to whole genera.</title>
        <authorList>
            <person name="Goeker M."/>
        </authorList>
    </citation>
    <scope>NUCLEOTIDE SEQUENCE [LARGE SCALE GENOMIC DNA]</scope>
    <source>
        <strain evidence="3 4">DSM 22009</strain>
    </source>
</reference>
<feature type="region of interest" description="Disordered" evidence="1">
    <location>
        <begin position="192"/>
        <end position="222"/>
    </location>
</feature>
<sequence>MPALLAFDSSAAHCAAVLVRDDAIAETRFQAMERGQAEALMPILTDLLRGAGLGWNGIDAFGVGIGPGNFTGTRIAVAAARGLALATGRPALGISMFDILRHAEEEVPDPVLTCLPAPRGQVYAELRPGDGSTQTFTFDGDEPILPRDLPDGTVILGHRAEDLALRLGGTGRPRHIADLPRSLGREAMRRFGGGPPFSRPAPLYARAADAAPPREMPPPIVP</sequence>
<keyword evidence="4" id="KW-1185">Reference proteome</keyword>
<evidence type="ECO:0000313" key="4">
    <source>
        <dbReference type="Proteomes" id="UP000248916"/>
    </source>
</evidence>
<evidence type="ECO:0000313" key="3">
    <source>
        <dbReference type="EMBL" id="PZX18382.1"/>
    </source>
</evidence>
<dbReference type="InterPro" id="IPR043129">
    <property type="entry name" value="ATPase_NBD"/>
</dbReference>
<comment type="caution">
    <text evidence="3">The sequence shown here is derived from an EMBL/GenBank/DDBJ whole genome shotgun (WGS) entry which is preliminary data.</text>
</comment>
<dbReference type="OrthoDB" id="9809995at2"/>
<feature type="compositionally biased region" description="Low complexity" evidence="1">
    <location>
        <begin position="200"/>
        <end position="213"/>
    </location>
</feature>